<dbReference type="GO" id="GO:0019829">
    <property type="term" value="F:ATPase-coupled monoatomic cation transmembrane transporter activity"/>
    <property type="evidence" value="ECO:0007669"/>
    <property type="project" value="UniProtKB-UniRule"/>
</dbReference>
<dbReference type="InterPro" id="IPR036910">
    <property type="entry name" value="HMG_box_dom_sf"/>
</dbReference>
<evidence type="ECO:0000256" key="13">
    <source>
        <dbReference type="PROSITE-ProRule" id="PRU00267"/>
    </source>
</evidence>
<keyword evidence="9 14" id="KW-1278">Translocase</keyword>
<dbReference type="PROSITE" id="PS00154">
    <property type="entry name" value="ATPASE_E1_E2"/>
    <property type="match status" value="1"/>
</dbReference>
<evidence type="ECO:0000256" key="14">
    <source>
        <dbReference type="RuleBase" id="RU362082"/>
    </source>
</evidence>
<comment type="similarity">
    <text evidence="2 14">Belongs to the cation transport ATPase (P-type) (TC 3.A.3) family. Type V subfamily.</text>
</comment>
<feature type="domain" description="HMG box" evidence="17">
    <location>
        <begin position="1079"/>
        <end position="1139"/>
    </location>
</feature>
<keyword evidence="10 14" id="KW-1133">Transmembrane helix</keyword>
<dbReference type="GO" id="GO:0016020">
    <property type="term" value="C:membrane"/>
    <property type="evidence" value="ECO:0007669"/>
    <property type="project" value="UniProtKB-SubCell"/>
</dbReference>
<dbReference type="Proteomes" id="UP000759131">
    <property type="component" value="Unassembled WGS sequence"/>
</dbReference>
<dbReference type="Gene3D" id="2.70.150.10">
    <property type="entry name" value="Calcium-transporting ATPase, cytoplasmic transduction domain A"/>
    <property type="match status" value="1"/>
</dbReference>
<dbReference type="NCBIfam" id="TIGR01494">
    <property type="entry name" value="ATPase_P-type"/>
    <property type="match status" value="1"/>
</dbReference>
<dbReference type="GO" id="GO:0003677">
    <property type="term" value="F:DNA binding"/>
    <property type="evidence" value="ECO:0007669"/>
    <property type="project" value="UniProtKB-UniRule"/>
</dbReference>
<dbReference type="Pfam" id="PF13246">
    <property type="entry name" value="Cation_ATPase"/>
    <property type="match status" value="1"/>
</dbReference>
<comment type="subcellular location">
    <subcellularLocation>
        <location evidence="1 14">Membrane</location>
        <topology evidence="1 14">Multi-pass membrane protein</topology>
    </subcellularLocation>
</comment>
<dbReference type="InterPro" id="IPR023214">
    <property type="entry name" value="HAD_sf"/>
</dbReference>
<dbReference type="Gene3D" id="1.10.30.10">
    <property type="entry name" value="High mobility group box domain"/>
    <property type="match status" value="1"/>
</dbReference>
<dbReference type="InterPro" id="IPR023299">
    <property type="entry name" value="ATPase_P-typ_cyto_dom_N"/>
</dbReference>
<dbReference type="EC" id="7.2.2.-" evidence="14"/>
<dbReference type="GO" id="GO:0005634">
    <property type="term" value="C:nucleus"/>
    <property type="evidence" value="ECO:0007669"/>
    <property type="project" value="UniProtKB-UniRule"/>
</dbReference>
<feature type="region of interest" description="Disordered" evidence="16">
    <location>
        <begin position="1397"/>
        <end position="1525"/>
    </location>
</feature>
<keyword evidence="13" id="KW-0539">Nucleus</keyword>
<protein>
    <recommendedName>
        <fullName evidence="14">Cation-transporting ATPase</fullName>
        <ecNumber evidence="14">7.2.2.-</ecNumber>
    </recommendedName>
</protein>
<dbReference type="InterPro" id="IPR036412">
    <property type="entry name" value="HAD-like_sf"/>
</dbReference>
<dbReference type="SFLD" id="SFLDS00003">
    <property type="entry name" value="Haloacid_Dehalogenase"/>
    <property type="match status" value="1"/>
</dbReference>
<dbReference type="SFLD" id="SFLDF00027">
    <property type="entry name" value="p-type_atpase"/>
    <property type="match status" value="1"/>
</dbReference>
<dbReference type="PRINTS" id="PR00121">
    <property type="entry name" value="NAKATPASE"/>
</dbReference>
<feature type="transmembrane region" description="Helical" evidence="14">
    <location>
        <begin position="76"/>
        <end position="96"/>
    </location>
</feature>
<dbReference type="SFLD" id="SFLDG00002">
    <property type="entry name" value="C1.7:_P-type_atpase_like"/>
    <property type="match status" value="1"/>
</dbReference>
<proteinExistence type="inferred from homology"/>
<dbReference type="CDD" id="cd21983">
    <property type="entry name" value="HMG-box_SMARCE1"/>
    <property type="match status" value="1"/>
</dbReference>
<evidence type="ECO:0000256" key="2">
    <source>
        <dbReference type="ARBA" id="ARBA00006000"/>
    </source>
</evidence>
<dbReference type="Gene3D" id="1.20.1110.10">
    <property type="entry name" value="Calcium-transporting ATPase, transmembrane domain"/>
    <property type="match status" value="1"/>
</dbReference>
<evidence type="ECO:0000313" key="19">
    <source>
        <dbReference type="Proteomes" id="UP000759131"/>
    </source>
</evidence>
<dbReference type="SUPFAM" id="SSF47095">
    <property type="entry name" value="HMG-box"/>
    <property type="match status" value="1"/>
</dbReference>
<keyword evidence="3" id="KW-0597">Phosphoprotein</keyword>
<dbReference type="InterPro" id="IPR009071">
    <property type="entry name" value="HMG_box_dom"/>
</dbReference>
<dbReference type="Pfam" id="PF00505">
    <property type="entry name" value="HMG_box"/>
    <property type="match status" value="1"/>
</dbReference>
<dbReference type="SMART" id="SM00398">
    <property type="entry name" value="HMG"/>
    <property type="match status" value="1"/>
</dbReference>
<dbReference type="Pfam" id="PF00122">
    <property type="entry name" value="E1-E2_ATPase"/>
    <property type="match status" value="1"/>
</dbReference>
<evidence type="ECO:0000256" key="11">
    <source>
        <dbReference type="ARBA" id="ARBA00023136"/>
    </source>
</evidence>
<keyword evidence="11 14" id="KW-0472">Membrane</keyword>
<evidence type="ECO:0000256" key="15">
    <source>
        <dbReference type="SAM" id="Coils"/>
    </source>
</evidence>
<evidence type="ECO:0000256" key="4">
    <source>
        <dbReference type="ARBA" id="ARBA00022692"/>
    </source>
</evidence>
<comment type="caution">
    <text evidence="14">Lacks conserved residue(s) required for the propagation of feature annotation.</text>
</comment>
<feature type="transmembrane region" description="Helical" evidence="14">
    <location>
        <begin position="774"/>
        <end position="793"/>
    </location>
</feature>
<sequence length="1525" mass="172926">MVITLCKKYDGIFHLARRPQKSMDEWNNIPKEFLNSEILDKTKGMKAKDMSAYERINVGEDDQLIIEGYMPSHVRYILFIMLVIISCGMVLIIITWKPSQRVRITHSRCSLDQANTVVLKDSFGEEYVEKVIQGIKSTGNCAHFFHKKIKYIWRTELNQFVKLKGLESYKCGIIYSMIEGLTSNEAILRSQLYVQIKPIWKLIVEEITGPFYVYQMFIFTIWMIQLYYQFSQSIALRKKVHSESEVSVVRDDTIVKKKSTELVPGDVIILSTHNNHFIVECDAVLMSGSCIMDESMLTGESVPISKVSLTEDPNSLYYPKTHKINTLFSGTQLLEQAKIGDIAIIVLDVATFLVPPLLPAVMTSINAHSQRRLRKKGVFCLNPNAINCCGGVDIMCFDKTGTLTEDSIDLSGVVPVLDYSFTEPIRDVSKLNIDNKLLLSLGCCHSLSETDDKVDGESLDIKLFEAIKWQFKSDYFIYNEMAFERNPERIVGPVMENEDQNEDIFAFGIVKQFPFESMLQRMIVIVKQAFDNKYVVLMKGAPELIVSFCNQTTVPKDCTLVLESYTRDGLRVLATASKEINADLETVLKLSREELESELIFEGFLVFQNILKKETIPVLKTLKNANIRSVMITGDNLLTSISVGRECGLIEESDSVIKVEAELYESPNQNQALRDTSRASLRKRPIRGTIFSRMSPDLKLNLIEVFQKQGHQVGMCGDGANDCGALRTANAGISLSVAEASVASPFTYKEKNISCVPMLISEGRATLSATIGAFKYQVCYCFVLLGAVLILFWEGNKPSDGMKSLCLNCRERIRRGVACIVTGIRVICTREYSSVGSKSQGLGFRDIPFHFKLILFTISIANFIFCYVWEVVILQGIVFNWFLPKMRSIRAPIHPYEKIELEMQSSDSWPPVISHQRLESVAKERRAKHEFNKRVAKEKMQTNAWVMRSNSTDDELDPYVPTIMTQQSIDSPDDNQTSHQFSTFSTFVHKTHHQNTSQLQDSIENRWPMTTHSTFGRNDGIDRFVLDLRAIVSIVGMMSNSSPFVSSQYSHPGFNPTKLGQRAQQMMGEHRLPKAPKPPDKPLMPYMRYSRKVWDVVKGDNPDLKLWEIGKIIGQMWRDLGDDEKQEYIEAFEAEKSYHNSPAYQSWISAKAKAQRVGDDHSRQTPAHDRHTTNLLVRFVLKSVLQFSTLETITRVLCLNTSLIQELHIFGFCSFCSVLSSQLSTNQSIATSIRLTVRFSSLQGFPSPQKQSEGKVCIQAADDDEDCDEFSVKHLATARYQRNHRLINEIFSDSIVPDVRSVVTNARMQVLKRQVQSLTMHQKKLEAELQQIEEKFVHKKRKFIEASDQFKEEIRKKCATKAVDANTFKKMVDKALEQIKKDHALREEQMVKNTDKVEKMETQDVVTEAPVETTDTAKESVESEGQQMSALENTEEPKDTQNTEPEAESEMETQSSEPVDQNKEVITTATTDENSGFASNDSQQTDTNETNSDEIVKESLKIGSDSQESSDLAKEESAESVAQQQ</sequence>
<evidence type="ECO:0000313" key="18">
    <source>
        <dbReference type="EMBL" id="CAD7620233.1"/>
    </source>
</evidence>
<dbReference type="SUPFAM" id="SSF81665">
    <property type="entry name" value="Calcium ATPase, transmembrane domain M"/>
    <property type="match status" value="1"/>
</dbReference>
<dbReference type="GO" id="GO:0046872">
    <property type="term" value="F:metal ion binding"/>
    <property type="evidence" value="ECO:0007669"/>
    <property type="project" value="UniProtKB-UniRule"/>
</dbReference>
<dbReference type="Gene3D" id="3.40.50.1000">
    <property type="entry name" value="HAD superfamily/HAD-like"/>
    <property type="match status" value="2"/>
</dbReference>
<dbReference type="GO" id="GO:0015203">
    <property type="term" value="F:polyamine transmembrane transporter activity"/>
    <property type="evidence" value="ECO:0007669"/>
    <property type="project" value="TreeGrafter"/>
</dbReference>
<feature type="DNA-binding region" description="HMG box" evidence="13">
    <location>
        <begin position="1079"/>
        <end position="1139"/>
    </location>
</feature>
<feature type="transmembrane region" description="Helical" evidence="14">
    <location>
        <begin position="853"/>
        <end position="883"/>
    </location>
</feature>
<dbReference type="InterPro" id="IPR001757">
    <property type="entry name" value="P_typ_ATPase"/>
</dbReference>
<dbReference type="GO" id="GO:0140358">
    <property type="term" value="F:P-type transmembrane transporter activity"/>
    <property type="evidence" value="ECO:0007669"/>
    <property type="project" value="InterPro"/>
</dbReference>
<dbReference type="OrthoDB" id="48943at2759"/>
<feature type="compositionally biased region" description="Polar residues" evidence="16">
    <location>
        <begin position="1452"/>
        <end position="1490"/>
    </location>
</feature>
<dbReference type="Pfam" id="PF12409">
    <property type="entry name" value="P5-ATPase"/>
    <property type="match status" value="1"/>
</dbReference>
<dbReference type="InterPro" id="IPR047819">
    <property type="entry name" value="P5A-ATPase_N"/>
</dbReference>
<name>A0A7R9KC04_9ACAR</name>
<keyword evidence="13" id="KW-0238">DNA-binding</keyword>
<feature type="compositionally biased region" description="Polar residues" evidence="16">
    <location>
        <begin position="1423"/>
        <end position="1432"/>
    </location>
</feature>
<dbReference type="InterPro" id="IPR018303">
    <property type="entry name" value="ATPase_P-typ_P_site"/>
</dbReference>
<dbReference type="InterPro" id="IPR008250">
    <property type="entry name" value="ATPase_P-typ_transduc_dom_A_sf"/>
</dbReference>
<keyword evidence="5 14" id="KW-0479">Metal-binding</keyword>
<dbReference type="EMBL" id="OC854746">
    <property type="protein sequence ID" value="CAD7620233.1"/>
    <property type="molecule type" value="Genomic_DNA"/>
</dbReference>
<dbReference type="GO" id="GO:0016887">
    <property type="term" value="F:ATP hydrolysis activity"/>
    <property type="evidence" value="ECO:0007669"/>
    <property type="project" value="InterPro"/>
</dbReference>
<dbReference type="InterPro" id="IPR044492">
    <property type="entry name" value="P_typ_ATPase_HD_dom"/>
</dbReference>
<organism evidence="18">
    <name type="scientific">Medioppia subpectinata</name>
    <dbReference type="NCBI Taxonomy" id="1979941"/>
    <lineage>
        <taxon>Eukaryota</taxon>
        <taxon>Metazoa</taxon>
        <taxon>Ecdysozoa</taxon>
        <taxon>Arthropoda</taxon>
        <taxon>Chelicerata</taxon>
        <taxon>Arachnida</taxon>
        <taxon>Acari</taxon>
        <taxon>Acariformes</taxon>
        <taxon>Sarcoptiformes</taxon>
        <taxon>Oribatida</taxon>
        <taxon>Brachypylina</taxon>
        <taxon>Oppioidea</taxon>
        <taxon>Oppiidae</taxon>
        <taxon>Medioppia</taxon>
    </lineage>
</organism>
<dbReference type="Gene3D" id="3.40.1110.10">
    <property type="entry name" value="Calcium-transporting ATPase, cytoplasmic domain N"/>
    <property type="match status" value="1"/>
</dbReference>
<dbReference type="PROSITE" id="PS50118">
    <property type="entry name" value="HMG_BOX_2"/>
    <property type="match status" value="1"/>
</dbReference>
<dbReference type="SUPFAM" id="SSF81660">
    <property type="entry name" value="Metal cation-transporting ATPase, ATP-binding domain N"/>
    <property type="match status" value="1"/>
</dbReference>
<dbReference type="InterPro" id="IPR059000">
    <property type="entry name" value="ATPase_P-type_domA"/>
</dbReference>
<evidence type="ECO:0000256" key="3">
    <source>
        <dbReference type="ARBA" id="ARBA00022553"/>
    </source>
</evidence>
<comment type="catalytic activity">
    <reaction evidence="12 14">
        <text>ATP + H2O = ADP + phosphate + H(+)</text>
        <dbReference type="Rhea" id="RHEA:13065"/>
        <dbReference type="ChEBI" id="CHEBI:15377"/>
        <dbReference type="ChEBI" id="CHEBI:15378"/>
        <dbReference type="ChEBI" id="CHEBI:30616"/>
        <dbReference type="ChEBI" id="CHEBI:43474"/>
        <dbReference type="ChEBI" id="CHEBI:456216"/>
    </reaction>
</comment>
<keyword evidence="8 14" id="KW-0460">Magnesium</keyword>
<evidence type="ECO:0000256" key="8">
    <source>
        <dbReference type="ARBA" id="ARBA00022842"/>
    </source>
</evidence>
<evidence type="ECO:0000256" key="5">
    <source>
        <dbReference type="ARBA" id="ARBA00022723"/>
    </source>
</evidence>
<evidence type="ECO:0000256" key="6">
    <source>
        <dbReference type="ARBA" id="ARBA00022741"/>
    </source>
</evidence>
<evidence type="ECO:0000256" key="9">
    <source>
        <dbReference type="ARBA" id="ARBA00022967"/>
    </source>
</evidence>
<evidence type="ECO:0000256" key="16">
    <source>
        <dbReference type="SAM" id="MobiDB-lite"/>
    </source>
</evidence>
<dbReference type="InterPro" id="IPR006544">
    <property type="entry name" value="P-type_TPase_V"/>
</dbReference>
<dbReference type="PRINTS" id="PR00119">
    <property type="entry name" value="CATATPASE"/>
</dbReference>
<keyword evidence="15" id="KW-0175">Coiled coil</keyword>
<keyword evidence="19" id="KW-1185">Reference proteome</keyword>
<dbReference type="GO" id="GO:0005524">
    <property type="term" value="F:ATP binding"/>
    <property type="evidence" value="ECO:0007669"/>
    <property type="project" value="UniProtKB-UniRule"/>
</dbReference>
<feature type="coiled-coil region" evidence="15">
    <location>
        <begin position="1308"/>
        <end position="1342"/>
    </location>
</feature>
<keyword evidence="6 14" id="KW-0547">Nucleotide-binding</keyword>
<dbReference type="SUPFAM" id="SSF56784">
    <property type="entry name" value="HAD-like"/>
    <property type="match status" value="1"/>
</dbReference>
<keyword evidence="7 14" id="KW-0067">ATP-binding</keyword>
<dbReference type="SUPFAM" id="SSF81653">
    <property type="entry name" value="Calcium ATPase, transduction domain A"/>
    <property type="match status" value="1"/>
</dbReference>
<accession>A0A7R9KC04</accession>
<dbReference type="PANTHER" id="PTHR45630">
    <property type="entry name" value="CATION-TRANSPORTING ATPASE-RELATED"/>
    <property type="match status" value="1"/>
</dbReference>
<evidence type="ECO:0000256" key="10">
    <source>
        <dbReference type="ARBA" id="ARBA00022989"/>
    </source>
</evidence>
<evidence type="ECO:0000256" key="7">
    <source>
        <dbReference type="ARBA" id="ARBA00022840"/>
    </source>
</evidence>
<evidence type="ECO:0000256" key="1">
    <source>
        <dbReference type="ARBA" id="ARBA00004141"/>
    </source>
</evidence>
<dbReference type="PANTHER" id="PTHR45630:SF8">
    <property type="entry name" value="CATION-TRANSPORTING ATPASE"/>
    <property type="match status" value="1"/>
</dbReference>
<keyword evidence="4 14" id="KW-0812">Transmembrane</keyword>
<gene>
    <name evidence="18" type="ORF">OSB1V03_LOCUS727</name>
</gene>
<reference evidence="18" key="1">
    <citation type="submission" date="2020-11" db="EMBL/GenBank/DDBJ databases">
        <authorList>
            <person name="Tran Van P."/>
        </authorList>
    </citation>
    <scope>NUCLEOTIDE SEQUENCE</scope>
</reference>
<dbReference type="EMBL" id="CAJPIZ010000171">
    <property type="protein sequence ID" value="CAG2100663.1"/>
    <property type="molecule type" value="Genomic_DNA"/>
</dbReference>
<evidence type="ECO:0000259" key="17">
    <source>
        <dbReference type="PROSITE" id="PS50118"/>
    </source>
</evidence>
<dbReference type="InterPro" id="IPR023298">
    <property type="entry name" value="ATPase_P-typ_TM_dom_sf"/>
</dbReference>
<evidence type="ECO:0000256" key="12">
    <source>
        <dbReference type="ARBA" id="ARBA00049360"/>
    </source>
</evidence>
<dbReference type="GO" id="GO:0006874">
    <property type="term" value="P:intracellular calcium ion homeostasis"/>
    <property type="evidence" value="ECO:0007669"/>
    <property type="project" value="TreeGrafter"/>
</dbReference>